<dbReference type="Proteomes" id="UP001454036">
    <property type="component" value="Unassembled WGS sequence"/>
</dbReference>
<sequence length="603" mass="70434">MSGPEGIESYENELSEGKSYCDNFEHEQRCYKIGSFRKKAMSASNKLTHTLKKRGKRKVDYRVPSVSIEDVRDAKEEQAVNELRQKLLDRDLLPARHDEYHTLLRFLRARDFNIEKAIQMWEEMLNWRREYGADTMLEGFRFDEVEEVVQYYPQGYHGVDRDGRPVYIERLGKANPSKLMRITTVDRYLKYHVQEFERALLEKFPSCSIAAKRRICSTTTILDVQGLGIKNFTKTVATLLSTMSRIDNSYYPETLHRMFIVNAGPGFKRMLWPAAQKFLDAKTTEKIQVLEPKSLGKLLDFIEPSQLPDFLGGSCICNIEGGCLRSDKGPWNDPEIMKLVYKAGPMIFRQRSKVFRDHHKVDSYIKNDQSSNKVRSSDSPTYYSCNDDFSQAEREFDIDQEVRVLQNQPPRYEVTENMSALLKLKLEGSLIIHVCSTIHEKYVQRSFQFLTRSTFDILNMSFQFICSILSEYLGRQNIFHPSNNENWKTHDNIYPSNTLGKRPVYCPPCSAEAVIEEDQVLPCITHLERLERLLEEINNKPTEIPVEKELMLQQSLDRIKSVESDLEKTKRVLHATLLKQLEISEFLEDMKRSKTQHLFFWCR</sequence>
<dbReference type="SMART" id="SM01100">
    <property type="entry name" value="CRAL_TRIO_N"/>
    <property type="match status" value="1"/>
</dbReference>
<comment type="subcellular location">
    <subcellularLocation>
        <location evidence="1">Cell membrane</location>
        <topology evidence="1">Peripheral membrane protein</topology>
    </subcellularLocation>
    <subcellularLocation>
        <location evidence="2">Golgi apparatus membrane</location>
        <topology evidence="2">Peripheral membrane protein</topology>
    </subcellularLocation>
</comment>
<evidence type="ECO:0000256" key="1">
    <source>
        <dbReference type="ARBA" id="ARBA00004202"/>
    </source>
</evidence>
<comment type="caution">
    <text evidence="7">The sequence shown here is derived from an EMBL/GenBank/DDBJ whole genome shotgun (WGS) entry which is preliminary data.</text>
</comment>
<gene>
    <name evidence="7" type="ORF">LIER_09580</name>
</gene>
<keyword evidence="3" id="KW-0653">Protein transport</keyword>
<dbReference type="SUPFAM" id="SSF46938">
    <property type="entry name" value="CRAL/TRIO N-terminal domain"/>
    <property type="match status" value="1"/>
</dbReference>
<evidence type="ECO:0000256" key="2">
    <source>
        <dbReference type="ARBA" id="ARBA00004395"/>
    </source>
</evidence>
<evidence type="ECO:0000256" key="3">
    <source>
        <dbReference type="ARBA" id="ARBA00022927"/>
    </source>
</evidence>
<dbReference type="InterPro" id="IPR036865">
    <property type="entry name" value="CRAL-TRIO_dom_sf"/>
</dbReference>
<keyword evidence="8" id="KW-1185">Reference proteome</keyword>
<dbReference type="GO" id="GO:0000139">
    <property type="term" value="C:Golgi membrane"/>
    <property type="evidence" value="ECO:0007669"/>
    <property type="project" value="UniProtKB-SubCell"/>
</dbReference>
<dbReference type="Pfam" id="PF03765">
    <property type="entry name" value="CRAL_TRIO_N"/>
    <property type="match status" value="1"/>
</dbReference>
<evidence type="ECO:0000313" key="8">
    <source>
        <dbReference type="Proteomes" id="UP001454036"/>
    </source>
</evidence>
<accession>A0AAV3PGC1</accession>
<reference evidence="7 8" key="1">
    <citation type="submission" date="2024-01" db="EMBL/GenBank/DDBJ databases">
        <title>The complete chloroplast genome sequence of Lithospermum erythrorhizon: insights into the phylogenetic relationship among Boraginaceae species and the maternal lineages of purple gromwells.</title>
        <authorList>
            <person name="Okada T."/>
            <person name="Watanabe K."/>
        </authorList>
    </citation>
    <scope>NUCLEOTIDE SEQUENCE [LARGE SCALE GENOMIC DNA]</scope>
</reference>
<dbReference type="Gene3D" id="3.40.525.10">
    <property type="entry name" value="CRAL-TRIO lipid binding domain"/>
    <property type="match status" value="1"/>
</dbReference>
<keyword evidence="4" id="KW-0333">Golgi apparatus</keyword>
<dbReference type="CDD" id="cd00170">
    <property type="entry name" value="SEC14"/>
    <property type="match status" value="1"/>
</dbReference>
<dbReference type="Gene3D" id="1.10.8.20">
    <property type="entry name" value="N-terminal domain of phosphatidylinositol transfer protein sec14p"/>
    <property type="match status" value="1"/>
</dbReference>
<dbReference type="PANTHER" id="PTHR45657:SF8">
    <property type="entry name" value="PHOSPHATIDYLINOSITOL_PHOSPHATIDYLCHOLINE TRANSFER PROTEIN SFH13"/>
    <property type="match status" value="1"/>
</dbReference>
<protein>
    <recommendedName>
        <fullName evidence="6">CRAL-TRIO domain-containing protein</fullName>
    </recommendedName>
</protein>
<dbReference type="Pfam" id="PF00650">
    <property type="entry name" value="CRAL_TRIO"/>
    <property type="match status" value="1"/>
</dbReference>
<proteinExistence type="inferred from homology"/>
<dbReference type="InterPro" id="IPR001251">
    <property type="entry name" value="CRAL-TRIO_dom"/>
</dbReference>
<comment type="similarity">
    <text evidence="5">Belongs to the SFH family.</text>
</comment>
<dbReference type="InterPro" id="IPR011074">
    <property type="entry name" value="CRAL/TRIO_N_dom"/>
</dbReference>
<evidence type="ECO:0000256" key="5">
    <source>
        <dbReference type="ARBA" id="ARBA00038020"/>
    </source>
</evidence>
<dbReference type="InterPro" id="IPR036273">
    <property type="entry name" value="CRAL/TRIO_N_dom_sf"/>
</dbReference>
<evidence type="ECO:0000256" key="4">
    <source>
        <dbReference type="ARBA" id="ARBA00023034"/>
    </source>
</evidence>
<organism evidence="7 8">
    <name type="scientific">Lithospermum erythrorhizon</name>
    <name type="common">Purple gromwell</name>
    <name type="synonym">Lithospermum officinale var. erythrorhizon</name>
    <dbReference type="NCBI Taxonomy" id="34254"/>
    <lineage>
        <taxon>Eukaryota</taxon>
        <taxon>Viridiplantae</taxon>
        <taxon>Streptophyta</taxon>
        <taxon>Embryophyta</taxon>
        <taxon>Tracheophyta</taxon>
        <taxon>Spermatophyta</taxon>
        <taxon>Magnoliopsida</taxon>
        <taxon>eudicotyledons</taxon>
        <taxon>Gunneridae</taxon>
        <taxon>Pentapetalae</taxon>
        <taxon>asterids</taxon>
        <taxon>lamiids</taxon>
        <taxon>Boraginales</taxon>
        <taxon>Boraginaceae</taxon>
        <taxon>Boraginoideae</taxon>
        <taxon>Lithospermeae</taxon>
        <taxon>Lithospermum</taxon>
    </lineage>
</organism>
<feature type="domain" description="CRAL-TRIO" evidence="6">
    <location>
        <begin position="144"/>
        <end position="319"/>
    </location>
</feature>
<dbReference type="GO" id="GO:0005886">
    <property type="term" value="C:plasma membrane"/>
    <property type="evidence" value="ECO:0007669"/>
    <property type="project" value="UniProtKB-SubCell"/>
</dbReference>
<dbReference type="GO" id="GO:0015031">
    <property type="term" value="P:protein transport"/>
    <property type="evidence" value="ECO:0007669"/>
    <property type="project" value="UniProtKB-KW"/>
</dbReference>
<dbReference type="AlphaFoldDB" id="A0AAV3PGC1"/>
<evidence type="ECO:0000259" key="6">
    <source>
        <dbReference type="PROSITE" id="PS50191"/>
    </source>
</evidence>
<evidence type="ECO:0000313" key="7">
    <source>
        <dbReference type="EMBL" id="GAA0150699.1"/>
    </source>
</evidence>
<dbReference type="EMBL" id="BAABME010001640">
    <property type="protein sequence ID" value="GAA0150699.1"/>
    <property type="molecule type" value="Genomic_DNA"/>
</dbReference>
<keyword evidence="3" id="KW-0813">Transport</keyword>
<dbReference type="InterPro" id="IPR051026">
    <property type="entry name" value="PI/PC_transfer"/>
</dbReference>
<dbReference type="PROSITE" id="PS50191">
    <property type="entry name" value="CRAL_TRIO"/>
    <property type="match status" value="1"/>
</dbReference>
<name>A0AAV3PGC1_LITER</name>
<dbReference type="SMART" id="SM00516">
    <property type="entry name" value="SEC14"/>
    <property type="match status" value="1"/>
</dbReference>
<dbReference type="PANTHER" id="PTHR45657">
    <property type="entry name" value="CRAL-TRIO DOMAIN-CONTAINING PROTEIN YKL091C-RELATED"/>
    <property type="match status" value="1"/>
</dbReference>
<dbReference type="SUPFAM" id="SSF52087">
    <property type="entry name" value="CRAL/TRIO domain"/>
    <property type="match status" value="1"/>
</dbReference>